<protein>
    <recommendedName>
        <fullName evidence="7">Cytochrome P450</fullName>
    </recommendedName>
</protein>
<dbReference type="GO" id="GO:0016712">
    <property type="term" value="F:oxidoreductase activity, acting on paired donors, with incorporation or reduction of molecular oxygen, reduced flavin or flavoprotein as one donor, and incorporation of one atom of oxygen"/>
    <property type="evidence" value="ECO:0007669"/>
    <property type="project" value="TreeGrafter"/>
</dbReference>
<dbReference type="GO" id="GO:0006805">
    <property type="term" value="P:xenobiotic metabolic process"/>
    <property type="evidence" value="ECO:0007669"/>
    <property type="project" value="TreeGrafter"/>
</dbReference>
<dbReference type="GO" id="GO:0020037">
    <property type="term" value="F:heme binding"/>
    <property type="evidence" value="ECO:0007669"/>
    <property type="project" value="InterPro"/>
</dbReference>
<name>A0A7J7F8X7_DICBM</name>
<evidence type="ECO:0000256" key="4">
    <source>
        <dbReference type="SAM" id="SignalP"/>
    </source>
</evidence>
<dbReference type="GO" id="GO:0019373">
    <property type="term" value="P:epoxygenase P450 pathway"/>
    <property type="evidence" value="ECO:0007669"/>
    <property type="project" value="TreeGrafter"/>
</dbReference>
<dbReference type="AlphaFoldDB" id="A0A7J7F8X7"/>
<dbReference type="GO" id="GO:0005737">
    <property type="term" value="C:cytoplasm"/>
    <property type="evidence" value="ECO:0007669"/>
    <property type="project" value="TreeGrafter"/>
</dbReference>
<gene>
    <name evidence="5" type="ORF">HPG69_018088</name>
</gene>
<dbReference type="InterPro" id="IPR050182">
    <property type="entry name" value="Cytochrome_P450_fam2"/>
</dbReference>
<reference evidence="5 6" key="1">
    <citation type="journal article" date="2020" name="Mol. Biol. Evol.">
        <title>Interspecific Gene Flow and the Evolution of Specialization in Black and White Rhinoceros.</title>
        <authorList>
            <person name="Moodley Y."/>
            <person name="Westbury M.V."/>
            <person name="Russo I.M."/>
            <person name="Gopalakrishnan S."/>
            <person name="Rakotoarivelo A."/>
            <person name="Olsen R.A."/>
            <person name="Prost S."/>
            <person name="Tunstall T."/>
            <person name="Ryder O.A."/>
            <person name="Dalen L."/>
            <person name="Bruford M.W."/>
        </authorList>
    </citation>
    <scope>NUCLEOTIDE SEQUENCE [LARGE SCALE GENOMIC DNA]</scope>
    <source>
        <strain evidence="5">SBR-YM</strain>
        <tissue evidence="5">Skin</tissue>
    </source>
</reference>
<dbReference type="PANTHER" id="PTHR24300">
    <property type="entry name" value="CYTOCHROME P450 508A4-RELATED"/>
    <property type="match status" value="1"/>
</dbReference>
<accession>A0A7J7F8X7</accession>
<feature type="signal peptide" evidence="4">
    <location>
        <begin position="1"/>
        <end position="22"/>
    </location>
</feature>
<evidence type="ECO:0000256" key="1">
    <source>
        <dbReference type="ARBA" id="ARBA00010617"/>
    </source>
</evidence>
<organism evidence="5 6">
    <name type="scientific">Diceros bicornis minor</name>
    <name type="common">South-central black rhinoceros</name>
    <dbReference type="NCBI Taxonomy" id="77932"/>
    <lineage>
        <taxon>Eukaryota</taxon>
        <taxon>Metazoa</taxon>
        <taxon>Chordata</taxon>
        <taxon>Craniata</taxon>
        <taxon>Vertebrata</taxon>
        <taxon>Euteleostomi</taxon>
        <taxon>Mammalia</taxon>
        <taxon>Eutheria</taxon>
        <taxon>Laurasiatheria</taxon>
        <taxon>Perissodactyla</taxon>
        <taxon>Rhinocerotidae</taxon>
        <taxon>Diceros</taxon>
    </lineage>
</organism>
<dbReference type="SUPFAM" id="SSF48264">
    <property type="entry name" value="Cytochrome P450"/>
    <property type="match status" value="1"/>
</dbReference>
<sequence>MELSVLLLTLLMGLLLLLKAHGRLPPGLRPLPFLRNLLQMDRRGLLKSFLRVRYRWRGSEDGSLPLEIWGVFMVTLGPRPVVMLCGTEATWEALVDQAETFSEVGENRYY</sequence>
<comment type="similarity">
    <text evidence="1">Belongs to the cytochrome P450 family.</text>
</comment>
<dbReference type="GO" id="GO:0005506">
    <property type="term" value="F:iron ion binding"/>
    <property type="evidence" value="ECO:0007669"/>
    <property type="project" value="InterPro"/>
</dbReference>
<dbReference type="EMBL" id="JACDTQ010001059">
    <property type="protein sequence ID" value="KAF5924154.1"/>
    <property type="molecule type" value="Genomic_DNA"/>
</dbReference>
<dbReference type="Gene3D" id="1.10.630.10">
    <property type="entry name" value="Cytochrome P450"/>
    <property type="match status" value="1"/>
</dbReference>
<dbReference type="PANTHER" id="PTHR24300:SF406">
    <property type="entry name" value="CYTOCHROME P450 2B6"/>
    <property type="match status" value="1"/>
</dbReference>
<comment type="caution">
    <text evidence="5">The sequence shown here is derived from an EMBL/GenBank/DDBJ whole genome shotgun (WGS) entry which is preliminary data.</text>
</comment>
<dbReference type="Proteomes" id="UP000551758">
    <property type="component" value="Unassembled WGS sequence"/>
</dbReference>
<keyword evidence="4" id="KW-0732">Signal</keyword>
<evidence type="ECO:0000256" key="2">
    <source>
        <dbReference type="ARBA" id="ARBA00022723"/>
    </source>
</evidence>
<evidence type="ECO:0000256" key="3">
    <source>
        <dbReference type="ARBA" id="ARBA00023004"/>
    </source>
</evidence>
<dbReference type="GO" id="GO:0008392">
    <property type="term" value="F:arachidonate epoxygenase activity"/>
    <property type="evidence" value="ECO:0007669"/>
    <property type="project" value="TreeGrafter"/>
</dbReference>
<evidence type="ECO:0008006" key="7">
    <source>
        <dbReference type="Google" id="ProtNLM"/>
    </source>
</evidence>
<keyword evidence="6" id="KW-1185">Reference proteome</keyword>
<keyword evidence="3" id="KW-0408">Iron</keyword>
<evidence type="ECO:0000313" key="5">
    <source>
        <dbReference type="EMBL" id="KAF5924154.1"/>
    </source>
</evidence>
<dbReference type="InterPro" id="IPR036396">
    <property type="entry name" value="Cyt_P450_sf"/>
</dbReference>
<feature type="chain" id="PRO_5029721111" description="Cytochrome P450" evidence="4">
    <location>
        <begin position="23"/>
        <end position="110"/>
    </location>
</feature>
<keyword evidence="2" id="KW-0479">Metal-binding</keyword>
<proteinExistence type="inferred from homology"/>
<evidence type="ECO:0000313" key="6">
    <source>
        <dbReference type="Proteomes" id="UP000551758"/>
    </source>
</evidence>